<dbReference type="AlphaFoldDB" id="A0A813X0N8"/>
<accession>A0A813X0N8</accession>
<feature type="chain" id="PRO_5032295162" description="Apple domain-containing protein" evidence="1">
    <location>
        <begin position="18"/>
        <end position="116"/>
    </location>
</feature>
<name>A0A813X0N8_9BILA</name>
<evidence type="ECO:0000313" key="2">
    <source>
        <dbReference type="EMBL" id="CAF0862745.1"/>
    </source>
</evidence>
<keyword evidence="3" id="KW-1185">Reference proteome</keyword>
<dbReference type="EMBL" id="CAJNOC010001411">
    <property type="protein sequence ID" value="CAF0862745.1"/>
    <property type="molecule type" value="Genomic_DNA"/>
</dbReference>
<protein>
    <recommendedName>
        <fullName evidence="4">Apple domain-containing protein</fullName>
    </recommendedName>
</protein>
<organism evidence="2 3">
    <name type="scientific">Brachionus calyciflorus</name>
    <dbReference type="NCBI Taxonomy" id="104777"/>
    <lineage>
        <taxon>Eukaryota</taxon>
        <taxon>Metazoa</taxon>
        <taxon>Spiralia</taxon>
        <taxon>Gnathifera</taxon>
        <taxon>Rotifera</taxon>
        <taxon>Eurotatoria</taxon>
        <taxon>Monogononta</taxon>
        <taxon>Pseudotrocha</taxon>
        <taxon>Ploima</taxon>
        <taxon>Brachionidae</taxon>
        <taxon>Brachionus</taxon>
    </lineage>
</organism>
<feature type="signal peptide" evidence="1">
    <location>
        <begin position="1"/>
        <end position="17"/>
    </location>
</feature>
<sequence>MIFFLKIFGCIISLVQSASLGYFYLKLLNRDGHNYNGVLKSMNFRNRFECFSSCNKLEQCAMVFYFGNNCRLFDQNGGAPGNNSFLWKKMSFINTKNQSFSSPEPSQIIIPNISTT</sequence>
<dbReference type="Proteomes" id="UP000663879">
    <property type="component" value="Unassembled WGS sequence"/>
</dbReference>
<keyword evidence="1" id="KW-0732">Signal</keyword>
<gene>
    <name evidence="2" type="ORF">OXX778_LOCUS9521</name>
</gene>
<comment type="caution">
    <text evidence="2">The sequence shown here is derived from an EMBL/GenBank/DDBJ whole genome shotgun (WGS) entry which is preliminary data.</text>
</comment>
<evidence type="ECO:0000313" key="3">
    <source>
        <dbReference type="Proteomes" id="UP000663879"/>
    </source>
</evidence>
<reference evidence="2" key="1">
    <citation type="submission" date="2021-02" db="EMBL/GenBank/DDBJ databases">
        <authorList>
            <person name="Nowell W R."/>
        </authorList>
    </citation>
    <scope>NUCLEOTIDE SEQUENCE</scope>
    <source>
        <strain evidence="2">Ploen Becks lab</strain>
    </source>
</reference>
<evidence type="ECO:0008006" key="4">
    <source>
        <dbReference type="Google" id="ProtNLM"/>
    </source>
</evidence>
<proteinExistence type="predicted"/>
<evidence type="ECO:0000256" key="1">
    <source>
        <dbReference type="SAM" id="SignalP"/>
    </source>
</evidence>